<evidence type="ECO:0000256" key="5">
    <source>
        <dbReference type="ARBA" id="ARBA00022723"/>
    </source>
</evidence>
<keyword evidence="11" id="KW-1185">Reference proteome</keyword>
<evidence type="ECO:0000256" key="6">
    <source>
        <dbReference type="ARBA" id="ARBA00023002"/>
    </source>
</evidence>
<evidence type="ECO:0000313" key="11">
    <source>
        <dbReference type="Proteomes" id="UP000027195"/>
    </source>
</evidence>
<evidence type="ECO:0000256" key="7">
    <source>
        <dbReference type="ARBA" id="ARBA00023004"/>
    </source>
</evidence>
<dbReference type="Proteomes" id="UP000027195">
    <property type="component" value="Unassembled WGS sequence"/>
</dbReference>
<gene>
    <name evidence="10" type="ORF">BOTBODRAFT_39893</name>
</gene>
<dbReference type="InterPro" id="IPR001128">
    <property type="entry name" value="Cyt_P450"/>
</dbReference>
<dbReference type="InParanoid" id="A0A067M2X1"/>
<dbReference type="Pfam" id="PF00067">
    <property type="entry name" value="p450"/>
    <property type="match status" value="1"/>
</dbReference>
<dbReference type="PANTHER" id="PTHR24305:SF166">
    <property type="entry name" value="CYTOCHROME P450 12A4, MITOCHONDRIAL-RELATED"/>
    <property type="match status" value="1"/>
</dbReference>
<protein>
    <recommendedName>
        <fullName evidence="12">Cytochrome P450</fullName>
    </recommendedName>
</protein>
<evidence type="ECO:0000256" key="8">
    <source>
        <dbReference type="ARBA" id="ARBA00023033"/>
    </source>
</evidence>
<evidence type="ECO:0000256" key="2">
    <source>
        <dbReference type="ARBA" id="ARBA00005179"/>
    </source>
</evidence>
<evidence type="ECO:0000256" key="3">
    <source>
        <dbReference type="ARBA" id="ARBA00010617"/>
    </source>
</evidence>
<evidence type="ECO:0008006" key="12">
    <source>
        <dbReference type="Google" id="ProtNLM"/>
    </source>
</evidence>
<dbReference type="PRINTS" id="PR00385">
    <property type="entry name" value="P450"/>
</dbReference>
<dbReference type="EMBL" id="KL198172">
    <property type="protein sequence ID" value="KDQ05911.1"/>
    <property type="molecule type" value="Genomic_DNA"/>
</dbReference>
<reference evidence="11" key="1">
    <citation type="journal article" date="2014" name="Proc. Natl. Acad. Sci. U.S.A.">
        <title>Extensive sampling of basidiomycete genomes demonstrates inadequacy of the white-rot/brown-rot paradigm for wood decay fungi.</title>
        <authorList>
            <person name="Riley R."/>
            <person name="Salamov A.A."/>
            <person name="Brown D.W."/>
            <person name="Nagy L.G."/>
            <person name="Floudas D."/>
            <person name="Held B.W."/>
            <person name="Levasseur A."/>
            <person name="Lombard V."/>
            <person name="Morin E."/>
            <person name="Otillar R."/>
            <person name="Lindquist E.A."/>
            <person name="Sun H."/>
            <person name="LaButti K.M."/>
            <person name="Schmutz J."/>
            <person name="Jabbour D."/>
            <person name="Luo H."/>
            <person name="Baker S.E."/>
            <person name="Pisabarro A.G."/>
            <person name="Walton J.D."/>
            <person name="Blanchette R.A."/>
            <person name="Henrissat B."/>
            <person name="Martin F."/>
            <person name="Cullen D."/>
            <person name="Hibbett D.S."/>
            <person name="Grigoriev I.V."/>
        </authorList>
    </citation>
    <scope>NUCLEOTIDE SEQUENCE [LARGE SCALE GENOMIC DNA]</scope>
    <source>
        <strain evidence="11">FD-172 SS1</strain>
    </source>
</reference>
<dbReference type="HOGENOM" id="CLU_001570_5_11_1"/>
<keyword evidence="4 9" id="KW-0349">Heme</keyword>
<keyword evidence="8" id="KW-0503">Monooxygenase</keyword>
<dbReference type="Gene3D" id="1.10.630.10">
    <property type="entry name" value="Cytochrome P450"/>
    <property type="match status" value="1"/>
</dbReference>
<name>A0A067M2X1_BOTB1</name>
<dbReference type="OrthoDB" id="1470350at2759"/>
<dbReference type="GO" id="GO:0004497">
    <property type="term" value="F:monooxygenase activity"/>
    <property type="evidence" value="ECO:0007669"/>
    <property type="project" value="UniProtKB-KW"/>
</dbReference>
<dbReference type="GO" id="GO:0005506">
    <property type="term" value="F:iron ion binding"/>
    <property type="evidence" value="ECO:0007669"/>
    <property type="project" value="InterPro"/>
</dbReference>
<dbReference type="InterPro" id="IPR036396">
    <property type="entry name" value="Cyt_P450_sf"/>
</dbReference>
<dbReference type="GO" id="GO:0020037">
    <property type="term" value="F:heme binding"/>
    <property type="evidence" value="ECO:0007669"/>
    <property type="project" value="InterPro"/>
</dbReference>
<evidence type="ECO:0000256" key="1">
    <source>
        <dbReference type="ARBA" id="ARBA00001971"/>
    </source>
</evidence>
<dbReference type="InterPro" id="IPR050121">
    <property type="entry name" value="Cytochrome_P450_monoxygenase"/>
</dbReference>
<keyword evidence="6" id="KW-0560">Oxidoreductase</keyword>
<accession>A0A067M2X1</accession>
<evidence type="ECO:0000313" key="10">
    <source>
        <dbReference type="EMBL" id="KDQ05911.1"/>
    </source>
</evidence>
<evidence type="ECO:0000256" key="4">
    <source>
        <dbReference type="ARBA" id="ARBA00022617"/>
    </source>
</evidence>
<organism evidence="10 11">
    <name type="scientific">Botryobasidium botryosum (strain FD-172 SS1)</name>
    <dbReference type="NCBI Taxonomy" id="930990"/>
    <lineage>
        <taxon>Eukaryota</taxon>
        <taxon>Fungi</taxon>
        <taxon>Dikarya</taxon>
        <taxon>Basidiomycota</taxon>
        <taxon>Agaricomycotina</taxon>
        <taxon>Agaricomycetes</taxon>
        <taxon>Cantharellales</taxon>
        <taxon>Botryobasidiaceae</taxon>
        <taxon>Botryobasidium</taxon>
    </lineage>
</organism>
<feature type="binding site" description="axial binding residue" evidence="9">
    <location>
        <position position="435"/>
    </location>
    <ligand>
        <name>heme</name>
        <dbReference type="ChEBI" id="CHEBI:30413"/>
    </ligand>
    <ligandPart>
        <name>Fe</name>
        <dbReference type="ChEBI" id="CHEBI:18248"/>
    </ligandPart>
</feature>
<dbReference type="STRING" id="930990.A0A067M2X1"/>
<sequence>MFLLATSSQSRGHWLWGHELEPLTGYFGEVYASWFDRLGPVVRMRGSLIHGDMLTVADPAIISHVLGKHAYDYPKSPILRPIFERTLGRGLAWAEGDEHKRMRALLNPVFSAEQTRGMFEDMKFCTDRMVAAFVAHVNTRGGDAIVQARDWTSRATLDIIGRVAFGHDFGCGESAEAKQICRVWIEMVDGGMTMGGRIAPLILRNFPFLLLFPIPAIRAQSAVRLTVQGLAEQLIAKAPKDPELIKGGDLLSTLMRANIREHMNISREELLDHICAFILLGHETTAGTLNFTLHALAQNPDLQDKLRREIVSFGAEPTYQDFQNKLPYLDVVVKEGLRMFPPGAHTERVAARDDILPLGKPLRTTSGKVLTSIRIKKGQLISIPTIAINRNNAVWGDGRTFRPERWLTPGGLPDPSESVKGWSQLLSFLDGPRMCIGYRVALLEFKIILSSLIKTFVFHDTGVKMEPAMSPILQPRIIGEKGSSLPLRVTLAEL</sequence>
<keyword evidence="7 9" id="KW-0408">Iron</keyword>
<comment type="cofactor">
    <cofactor evidence="1 9">
        <name>heme</name>
        <dbReference type="ChEBI" id="CHEBI:30413"/>
    </cofactor>
</comment>
<comment type="similarity">
    <text evidence="3">Belongs to the cytochrome P450 family.</text>
</comment>
<proteinExistence type="inferred from homology"/>
<comment type="pathway">
    <text evidence="2">Secondary metabolite biosynthesis.</text>
</comment>
<keyword evidence="5 9" id="KW-0479">Metal-binding</keyword>
<dbReference type="SUPFAM" id="SSF48264">
    <property type="entry name" value="Cytochrome P450"/>
    <property type="match status" value="1"/>
</dbReference>
<dbReference type="PRINTS" id="PR00463">
    <property type="entry name" value="EP450I"/>
</dbReference>
<dbReference type="AlphaFoldDB" id="A0A067M2X1"/>
<dbReference type="InterPro" id="IPR002401">
    <property type="entry name" value="Cyt_P450_E_grp-I"/>
</dbReference>
<dbReference type="GO" id="GO:0016705">
    <property type="term" value="F:oxidoreductase activity, acting on paired donors, with incorporation or reduction of molecular oxygen"/>
    <property type="evidence" value="ECO:0007669"/>
    <property type="project" value="InterPro"/>
</dbReference>
<evidence type="ECO:0000256" key="9">
    <source>
        <dbReference type="PIRSR" id="PIRSR602401-1"/>
    </source>
</evidence>
<dbReference type="PANTHER" id="PTHR24305">
    <property type="entry name" value="CYTOCHROME P450"/>
    <property type="match status" value="1"/>
</dbReference>